<dbReference type="PANTHER" id="PTHR42926:SF1">
    <property type="entry name" value="CIRCADIAN CLOCK OSCILLATOR PROTEIN KAIC 1"/>
    <property type="match status" value="1"/>
</dbReference>
<gene>
    <name evidence="2" type="ORF">ACFSVL_39160</name>
</gene>
<dbReference type="PROSITE" id="PS51146">
    <property type="entry name" value="KAIC"/>
    <property type="match status" value="2"/>
</dbReference>
<name>A0ABW5HJN4_9PSEU</name>
<dbReference type="Pfam" id="PF06745">
    <property type="entry name" value="ATPase"/>
    <property type="match status" value="2"/>
</dbReference>
<reference evidence="3" key="1">
    <citation type="journal article" date="2019" name="Int. J. Syst. Evol. Microbiol.">
        <title>The Global Catalogue of Microorganisms (GCM) 10K type strain sequencing project: providing services to taxonomists for standard genome sequencing and annotation.</title>
        <authorList>
            <consortium name="The Broad Institute Genomics Platform"/>
            <consortium name="The Broad Institute Genome Sequencing Center for Infectious Disease"/>
            <person name="Wu L."/>
            <person name="Ma J."/>
        </authorList>
    </citation>
    <scope>NUCLEOTIDE SEQUENCE [LARGE SCALE GENOMIC DNA]</scope>
    <source>
        <strain evidence="3">CGMCC 4.7641</strain>
    </source>
</reference>
<dbReference type="EMBL" id="JBHUKS010000033">
    <property type="protein sequence ID" value="MFD2473474.1"/>
    <property type="molecule type" value="Genomic_DNA"/>
</dbReference>
<organism evidence="2 3">
    <name type="scientific">Amycolatopsis silviterrae</name>
    <dbReference type="NCBI Taxonomy" id="1656914"/>
    <lineage>
        <taxon>Bacteria</taxon>
        <taxon>Bacillati</taxon>
        <taxon>Actinomycetota</taxon>
        <taxon>Actinomycetes</taxon>
        <taxon>Pseudonocardiales</taxon>
        <taxon>Pseudonocardiaceae</taxon>
        <taxon>Amycolatopsis</taxon>
    </lineage>
</organism>
<evidence type="ECO:0000313" key="3">
    <source>
        <dbReference type="Proteomes" id="UP001597483"/>
    </source>
</evidence>
<evidence type="ECO:0000313" key="2">
    <source>
        <dbReference type="EMBL" id="MFD2473474.1"/>
    </source>
</evidence>
<evidence type="ECO:0000259" key="1">
    <source>
        <dbReference type="PROSITE" id="PS51146"/>
    </source>
</evidence>
<accession>A0ABW5HJN4</accession>
<dbReference type="InterPro" id="IPR027417">
    <property type="entry name" value="P-loop_NTPase"/>
</dbReference>
<dbReference type="InterPro" id="IPR014774">
    <property type="entry name" value="KaiC-like_dom"/>
</dbReference>
<dbReference type="InterPro" id="IPR051347">
    <property type="entry name" value="Circadian_clock_KaiC-rel"/>
</dbReference>
<protein>
    <submittedName>
        <fullName evidence="2">RAD55 family ATPase</fullName>
    </submittedName>
</protein>
<dbReference type="RefSeq" id="WP_378311977.1">
    <property type="nucleotide sequence ID" value="NZ_JBHUKS010000033.1"/>
</dbReference>
<sequence>MKQRLASGCDRLDTILGGGLIDPSITLLAGAPGSGKTVLAQQYAFANADPARPVVYFSTLTEPLSKITQFLDGLTFCAPERIGTSVLFEDLGDVVTSGGLNAGLARITEIATRTRCALLVVDSIKALRYATPDQAAYTRFLYELAGRLSALATSTLWLAEYDTAELATSAEFTIADTTIALSTQASGQRTNRALQVLKLRGSGFRPGWHAYRISQDGLDAFPRLSDSSDGDGTADPASLARVSSGIAGLDSLLGGGFWPGSSTIVAGPPGSGKTVMGLHFAFHGTELGQHSTFTTLQESPLQLNRAIHSLGWEPRSRGVTLRCESPNDIYIDEWFYDLLASLNASQTRRLVIDSLTDLAAACEDERRFSEFLHSLLGRCSQVGISTMLTLEIPDLYGREGLSDTGISHLSDNVILLQYQRASARVDRALTVLKTRASANRPYTTTFEITGNGIVMDDSAGPDVTAAGRRR</sequence>
<dbReference type="Gene3D" id="3.40.50.300">
    <property type="entry name" value="P-loop containing nucleotide triphosphate hydrolases"/>
    <property type="match status" value="2"/>
</dbReference>
<comment type="caution">
    <text evidence="2">The sequence shown here is derived from an EMBL/GenBank/DDBJ whole genome shotgun (WGS) entry which is preliminary data.</text>
</comment>
<dbReference type="Proteomes" id="UP001597483">
    <property type="component" value="Unassembled WGS sequence"/>
</dbReference>
<dbReference type="PANTHER" id="PTHR42926">
    <property type="match status" value="1"/>
</dbReference>
<dbReference type="InterPro" id="IPR010624">
    <property type="entry name" value="KaiC_dom"/>
</dbReference>
<dbReference type="SUPFAM" id="SSF52540">
    <property type="entry name" value="P-loop containing nucleoside triphosphate hydrolases"/>
    <property type="match status" value="2"/>
</dbReference>
<feature type="domain" description="KaiC" evidence="1">
    <location>
        <begin position="3"/>
        <end position="234"/>
    </location>
</feature>
<proteinExistence type="predicted"/>
<keyword evidence="3" id="KW-1185">Reference proteome</keyword>
<feature type="domain" description="KaiC" evidence="1">
    <location>
        <begin position="240"/>
        <end position="470"/>
    </location>
</feature>